<feature type="compositionally biased region" description="Low complexity" evidence="1">
    <location>
        <begin position="124"/>
        <end position="133"/>
    </location>
</feature>
<feature type="compositionally biased region" description="Basic and acidic residues" evidence="1">
    <location>
        <begin position="27"/>
        <end position="37"/>
    </location>
</feature>
<evidence type="ECO:0000256" key="1">
    <source>
        <dbReference type="SAM" id="MobiDB-lite"/>
    </source>
</evidence>
<dbReference type="AlphaFoldDB" id="A0AAV7E918"/>
<comment type="caution">
    <text evidence="2">The sequence shown here is derived from an EMBL/GenBank/DDBJ whole genome shotgun (WGS) entry which is preliminary data.</text>
</comment>
<gene>
    <name evidence="2" type="ORF">H6P81_015950</name>
</gene>
<feature type="compositionally biased region" description="Polar residues" evidence="1">
    <location>
        <begin position="38"/>
        <end position="49"/>
    </location>
</feature>
<evidence type="ECO:0000313" key="3">
    <source>
        <dbReference type="Proteomes" id="UP000825729"/>
    </source>
</evidence>
<feature type="region of interest" description="Disordered" evidence="1">
    <location>
        <begin position="109"/>
        <end position="231"/>
    </location>
</feature>
<protein>
    <submittedName>
        <fullName evidence="2">Uncharacterized protein</fullName>
    </submittedName>
</protein>
<organism evidence="2 3">
    <name type="scientific">Aristolochia fimbriata</name>
    <name type="common">White veined hardy Dutchman's pipe vine</name>
    <dbReference type="NCBI Taxonomy" id="158543"/>
    <lineage>
        <taxon>Eukaryota</taxon>
        <taxon>Viridiplantae</taxon>
        <taxon>Streptophyta</taxon>
        <taxon>Embryophyta</taxon>
        <taxon>Tracheophyta</taxon>
        <taxon>Spermatophyta</taxon>
        <taxon>Magnoliopsida</taxon>
        <taxon>Magnoliidae</taxon>
        <taxon>Piperales</taxon>
        <taxon>Aristolochiaceae</taxon>
        <taxon>Aristolochia</taxon>
    </lineage>
</organism>
<evidence type="ECO:0000313" key="2">
    <source>
        <dbReference type="EMBL" id="KAG9444610.1"/>
    </source>
</evidence>
<feature type="compositionally biased region" description="Basic and acidic residues" evidence="1">
    <location>
        <begin position="53"/>
        <end position="77"/>
    </location>
</feature>
<dbReference type="Proteomes" id="UP000825729">
    <property type="component" value="Unassembled WGS sequence"/>
</dbReference>
<dbReference type="EMBL" id="JAINDJ010000006">
    <property type="protein sequence ID" value="KAG9444610.1"/>
    <property type="molecule type" value="Genomic_DNA"/>
</dbReference>
<feature type="compositionally biased region" description="Basic and acidic residues" evidence="1">
    <location>
        <begin position="168"/>
        <end position="179"/>
    </location>
</feature>
<keyword evidence="3" id="KW-1185">Reference proteome</keyword>
<feature type="region of interest" description="Disordered" evidence="1">
    <location>
        <begin position="1"/>
        <end position="82"/>
    </location>
</feature>
<feature type="compositionally biased region" description="Low complexity" evidence="1">
    <location>
        <begin position="193"/>
        <end position="209"/>
    </location>
</feature>
<proteinExistence type="predicted"/>
<name>A0AAV7E918_ARIFI</name>
<reference evidence="2 3" key="1">
    <citation type="submission" date="2021-07" db="EMBL/GenBank/DDBJ databases">
        <title>The Aristolochia fimbriata genome: insights into angiosperm evolution, floral development and chemical biosynthesis.</title>
        <authorList>
            <person name="Jiao Y."/>
        </authorList>
    </citation>
    <scope>NUCLEOTIDE SEQUENCE [LARGE SCALE GENOMIC DNA]</scope>
    <source>
        <strain evidence="2">IBCAS-2021</strain>
        <tissue evidence="2">Leaf</tissue>
    </source>
</reference>
<sequence length="231" mass="25385">MTTGSYEYSDAAPHAGASAPLSQASGVDDRAKVRRSDSFANATKSTKTAAFTRVHEHSGVRRSERTQQETKRGESKRGRPIVPCPVRSRHGFARWVSWELYINVSFPLRGRPRDESTAHTAGSTTRACPTCTTRTHRGPHARGPGPCKASQRSHRKAPHSQAKIGRGGTERSHIEHERSNNSSWAMGRHSAQGKKAQAQCAQWQKARAQCSQGGRPFPSAREELKAVAQRN</sequence>
<accession>A0AAV7E918</accession>